<accession>A0A840KC01</accession>
<evidence type="ECO:0008006" key="4">
    <source>
        <dbReference type="Google" id="ProtNLM"/>
    </source>
</evidence>
<dbReference type="Proteomes" id="UP000592180">
    <property type="component" value="Unassembled WGS sequence"/>
</dbReference>
<dbReference type="AlphaFoldDB" id="A0A840KC01"/>
<sequence length="283" mass="29561">MKKKFIIYRLSAYILFFYTGNLTAQTGVLTLDPANPFHVDAAKDNGSTSTTKATNDVVVSSAGNFGVGVVAPVTKVDLRSSDQKGIIGIGANASQAASAAGGGAIRYNTATALLEYSDGEQWIPLVITAPAKALVNAYKSSSQSISNNTVTIITGWTETADTIIGNSGDFNASSGIFTAPRDGFYLVSFSITLATGTIPNNTFIETAIEAIGSGSDNIPVFKTVNSYPAFQAGSVSNYISGNCNAIFNLKATNTIRFTVKHNISSGRNVLNNGALNNISISEL</sequence>
<gene>
    <name evidence="2" type="ORF">HNP38_000586</name>
</gene>
<keyword evidence="3" id="KW-1185">Reference proteome</keyword>
<comment type="caution">
    <text evidence="2">The sequence shown here is derived from an EMBL/GenBank/DDBJ whole genome shotgun (WGS) entry which is preliminary data.</text>
</comment>
<dbReference type="EMBL" id="JACHLE010000001">
    <property type="protein sequence ID" value="MBB4805314.1"/>
    <property type="molecule type" value="Genomic_DNA"/>
</dbReference>
<feature type="signal peptide" evidence="1">
    <location>
        <begin position="1"/>
        <end position="24"/>
    </location>
</feature>
<keyword evidence="1" id="KW-0732">Signal</keyword>
<evidence type="ECO:0000313" key="2">
    <source>
        <dbReference type="EMBL" id="MBB4805314.1"/>
    </source>
</evidence>
<feature type="chain" id="PRO_5032757663" description="C1q domain-containing protein" evidence="1">
    <location>
        <begin position="25"/>
        <end position="283"/>
    </location>
</feature>
<reference evidence="2 3" key="1">
    <citation type="submission" date="2020-08" db="EMBL/GenBank/DDBJ databases">
        <title>Functional genomics of gut bacteria from endangered species of beetles.</title>
        <authorList>
            <person name="Carlos-Shanley C."/>
        </authorList>
    </citation>
    <scope>NUCLEOTIDE SEQUENCE [LARGE SCALE GENOMIC DNA]</scope>
    <source>
        <strain evidence="2 3">S00151</strain>
    </source>
</reference>
<dbReference type="RefSeq" id="WP_184184181.1">
    <property type="nucleotide sequence ID" value="NZ_JACHLE010000001.1"/>
</dbReference>
<evidence type="ECO:0000256" key="1">
    <source>
        <dbReference type="SAM" id="SignalP"/>
    </source>
</evidence>
<dbReference type="Gene3D" id="2.60.120.40">
    <property type="match status" value="1"/>
</dbReference>
<proteinExistence type="predicted"/>
<name>A0A840KC01_9FLAO</name>
<protein>
    <recommendedName>
        <fullName evidence="4">C1q domain-containing protein</fullName>
    </recommendedName>
</protein>
<dbReference type="SUPFAM" id="SSF49842">
    <property type="entry name" value="TNF-like"/>
    <property type="match status" value="2"/>
</dbReference>
<organism evidence="2 3">
    <name type="scientific">Chryseobacterium defluvii</name>
    <dbReference type="NCBI Taxonomy" id="160396"/>
    <lineage>
        <taxon>Bacteria</taxon>
        <taxon>Pseudomonadati</taxon>
        <taxon>Bacteroidota</taxon>
        <taxon>Flavobacteriia</taxon>
        <taxon>Flavobacteriales</taxon>
        <taxon>Weeksellaceae</taxon>
        <taxon>Chryseobacterium group</taxon>
        <taxon>Chryseobacterium</taxon>
    </lineage>
</organism>
<evidence type="ECO:0000313" key="3">
    <source>
        <dbReference type="Proteomes" id="UP000592180"/>
    </source>
</evidence>
<dbReference type="InterPro" id="IPR008983">
    <property type="entry name" value="Tumour_necrosis_fac-like_dom"/>
</dbReference>